<evidence type="ECO:0000256" key="1">
    <source>
        <dbReference type="SAM" id="MobiDB-lite"/>
    </source>
</evidence>
<protein>
    <submittedName>
        <fullName evidence="2">Uncharacterized protein</fullName>
    </submittedName>
</protein>
<evidence type="ECO:0000313" key="2">
    <source>
        <dbReference type="EMBL" id="VVA97879.1"/>
    </source>
</evidence>
<comment type="caution">
    <text evidence="2">The sequence shown here is derived from an EMBL/GenBank/DDBJ whole genome shotgun (WGS) entry which is preliminary data.</text>
</comment>
<evidence type="ECO:0000313" key="3">
    <source>
        <dbReference type="Proteomes" id="UP000489600"/>
    </source>
</evidence>
<dbReference type="OrthoDB" id="689590at2759"/>
<sequence>MGLTRKIVLDKRRIGRLNGFKREIKLLNEIAKIGQKKEVELLCCERIVAKTNEKLSCQVLEVEKRNGEDLKASKMTETTVQELDKVKIERQSFLTAKTGLEKSETAFLEKDLVEPKIAMDALKTELDSVGMDAKQSLVMLKSTASIVSQSDNREASFIGEQQEPENGTKSFTLELKSKTKRISSRK</sequence>
<reference evidence="2" key="1">
    <citation type="submission" date="2019-07" db="EMBL/GenBank/DDBJ databases">
        <authorList>
            <person name="Dittberner H."/>
        </authorList>
    </citation>
    <scope>NUCLEOTIDE SEQUENCE [LARGE SCALE GENOMIC DNA]</scope>
</reference>
<organism evidence="2 3">
    <name type="scientific">Arabis nemorensis</name>
    <dbReference type="NCBI Taxonomy" id="586526"/>
    <lineage>
        <taxon>Eukaryota</taxon>
        <taxon>Viridiplantae</taxon>
        <taxon>Streptophyta</taxon>
        <taxon>Embryophyta</taxon>
        <taxon>Tracheophyta</taxon>
        <taxon>Spermatophyta</taxon>
        <taxon>Magnoliopsida</taxon>
        <taxon>eudicotyledons</taxon>
        <taxon>Gunneridae</taxon>
        <taxon>Pentapetalae</taxon>
        <taxon>rosids</taxon>
        <taxon>malvids</taxon>
        <taxon>Brassicales</taxon>
        <taxon>Brassicaceae</taxon>
        <taxon>Arabideae</taxon>
        <taxon>Arabis</taxon>
    </lineage>
</organism>
<name>A0A565B890_9BRAS</name>
<proteinExistence type="predicted"/>
<feature type="region of interest" description="Disordered" evidence="1">
    <location>
        <begin position="151"/>
        <end position="186"/>
    </location>
</feature>
<gene>
    <name evidence="2" type="ORF">ANE_LOCUS8324</name>
</gene>
<accession>A0A565B890</accession>
<keyword evidence="3" id="KW-1185">Reference proteome</keyword>
<dbReference type="EMBL" id="CABITT030000003">
    <property type="protein sequence ID" value="VVA97879.1"/>
    <property type="molecule type" value="Genomic_DNA"/>
</dbReference>
<dbReference type="AlphaFoldDB" id="A0A565B890"/>
<dbReference type="Proteomes" id="UP000489600">
    <property type="component" value="Unassembled WGS sequence"/>
</dbReference>